<feature type="active site" description="Proton acceptor" evidence="8">
    <location>
        <position position="224"/>
    </location>
</feature>
<dbReference type="Pfam" id="PF01678">
    <property type="entry name" value="DAP_epimerase"/>
    <property type="match status" value="2"/>
</dbReference>
<keyword evidence="5 8" id="KW-0457">Lysine biosynthesis</keyword>
<evidence type="ECO:0000256" key="2">
    <source>
        <dbReference type="ARBA" id="ARBA00010219"/>
    </source>
</evidence>
<dbReference type="GO" id="GO:0008837">
    <property type="term" value="F:diaminopimelate epimerase activity"/>
    <property type="evidence" value="ECO:0007669"/>
    <property type="project" value="UniProtKB-UniRule"/>
</dbReference>
<feature type="binding site" evidence="8">
    <location>
        <position position="13"/>
    </location>
    <ligand>
        <name>substrate</name>
    </ligand>
</feature>
<comment type="pathway">
    <text evidence="1 8">Amino-acid biosynthesis; L-lysine biosynthesis via DAP pathway; DL-2,6-diaminopimelate from LL-2,6-diaminopimelate: step 1/1.</text>
</comment>
<dbReference type="GO" id="GO:0009089">
    <property type="term" value="P:lysine biosynthetic process via diaminopimelate"/>
    <property type="evidence" value="ECO:0007669"/>
    <property type="project" value="UniProtKB-UniRule"/>
</dbReference>
<evidence type="ECO:0000256" key="9">
    <source>
        <dbReference type="PROSITE-ProRule" id="PRU10125"/>
    </source>
</evidence>
<feature type="active site" evidence="9">
    <location>
        <position position="76"/>
    </location>
</feature>
<dbReference type="SUPFAM" id="SSF54506">
    <property type="entry name" value="Diaminopimelate epimerase-like"/>
    <property type="match status" value="2"/>
</dbReference>
<comment type="function">
    <text evidence="8">Catalyzes the stereoinversion of LL-2,6-diaminopimelate (L,L-DAP) to meso-diaminopimelate (meso-DAP), a precursor of L-lysine and an essential component of the bacterial peptidoglycan.</text>
</comment>
<feature type="site" description="Could be important to modulate the pK values of the two catalytic cysteine residues" evidence="8">
    <location>
        <position position="166"/>
    </location>
</feature>
<dbReference type="NCBIfam" id="TIGR00652">
    <property type="entry name" value="DapF"/>
    <property type="match status" value="1"/>
</dbReference>
<evidence type="ECO:0000313" key="11">
    <source>
        <dbReference type="Proteomes" id="UP000823906"/>
    </source>
</evidence>
<evidence type="ECO:0000256" key="3">
    <source>
        <dbReference type="ARBA" id="ARBA00013080"/>
    </source>
</evidence>
<dbReference type="InterPro" id="IPR001653">
    <property type="entry name" value="DAP_epimerase_DapF"/>
</dbReference>
<dbReference type="AlphaFoldDB" id="A0A9D2P8X9"/>
<name>A0A9D2P8X9_9FIRM</name>
<keyword evidence="4 8" id="KW-0028">Amino-acid biosynthesis</keyword>
<dbReference type="HAMAP" id="MF_00197">
    <property type="entry name" value="DAP_epimerase"/>
    <property type="match status" value="1"/>
</dbReference>
<organism evidence="10 11">
    <name type="scientific">Candidatus Faecalibacterium faecigallinarum</name>
    <dbReference type="NCBI Taxonomy" id="2838577"/>
    <lineage>
        <taxon>Bacteria</taxon>
        <taxon>Bacillati</taxon>
        <taxon>Bacillota</taxon>
        <taxon>Clostridia</taxon>
        <taxon>Eubacteriales</taxon>
        <taxon>Oscillospiraceae</taxon>
        <taxon>Faecalibacterium</taxon>
    </lineage>
</organism>
<feature type="binding site" evidence="8">
    <location>
        <position position="67"/>
    </location>
    <ligand>
        <name>substrate</name>
    </ligand>
</feature>
<dbReference type="Gene3D" id="3.10.310.10">
    <property type="entry name" value="Diaminopimelate Epimerase, Chain A, domain 1"/>
    <property type="match status" value="2"/>
</dbReference>
<evidence type="ECO:0000313" key="10">
    <source>
        <dbReference type="EMBL" id="HJC45005.1"/>
    </source>
</evidence>
<dbReference type="GO" id="GO:0005829">
    <property type="term" value="C:cytosol"/>
    <property type="evidence" value="ECO:0007669"/>
    <property type="project" value="TreeGrafter"/>
</dbReference>
<evidence type="ECO:0000256" key="8">
    <source>
        <dbReference type="HAMAP-Rule" id="MF_00197"/>
    </source>
</evidence>
<dbReference type="EC" id="5.1.1.7" evidence="3 8"/>
<proteinExistence type="inferred from homology"/>
<comment type="subcellular location">
    <subcellularLocation>
        <location evidence="8">Cytoplasm</location>
    </subcellularLocation>
</comment>
<reference evidence="10" key="1">
    <citation type="journal article" date="2021" name="PeerJ">
        <title>Extensive microbial diversity within the chicken gut microbiome revealed by metagenomics and culture.</title>
        <authorList>
            <person name="Gilroy R."/>
            <person name="Ravi A."/>
            <person name="Getino M."/>
            <person name="Pursley I."/>
            <person name="Horton D.L."/>
            <person name="Alikhan N.F."/>
            <person name="Baker D."/>
            <person name="Gharbi K."/>
            <person name="Hall N."/>
            <person name="Watson M."/>
            <person name="Adriaenssens E.M."/>
            <person name="Foster-Nyarko E."/>
            <person name="Jarju S."/>
            <person name="Secka A."/>
            <person name="Antonio M."/>
            <person name="Oren A."/>
            <person name="Chaudhuri R.R."/>
            <person name="La Ragione R."/>
            <person name="Hildebrand F."/>
            <person name="Pallen M.J."/>
        </authorList>
    </citation>
    <scope>NUCLEOTIDE SEQUENCE</scope>
    <source>
        <strain evidence="10">ChiSjej5B23-2810</strain>
    </source>
</reference>
<feature type="binding site" evidence="8">
    <location>
        <position position="197"/>
    </location>
    <ligand>
        <name>substrate</name>
    </ligand>
</feature>
<evidence type="ECO:0000256" key="7">
    <source>
        <dbReference type="ARBA" id="ARBA00051712"/>
    </source>
</evidence>
<keyword evidence="8" id="KW-0963">Cytoplasm</keyword>
<dbReference type="InterPro" id="IPR018510">
    <property type="entry name" value="DAP_epimerase_AS"/>
</dbReference>
<feature type="binding site" evidence="8">
    <location>
        <begin position="225"/>
        <end position="226"/>
    </location>
    <ligand>
        <name>substrate</name>
    </ligand>
</feature>
<dbReference type="PROSITE" id="PS01326">
    <property type="entry name" value="DAP_EPIMERASE"/>
    <property type="match status" value="1"/>
</dbReference>
<feature type="site" description="Could be important to modulate the pK values of the two catalytic cysteine residues" evidence="8">
    <location>
        <position position="215"/>
    </location>
</feature>
<feature type="binding site" evidence="8">
    <location>
        <begin position="215"/>
        <end position="216"/>
    </location>
    <ligand>
        <name>substrate</name>
    </ligand>
</feature>
<gene>
    <name evidence="8 10" type="primary">dapF</name>
    <name evidence="10" type="ORF">H9703_02520</name>
</gene>
<feature type="binding site" evidence="8">
    <location>
        <position position="164"/>
    </location>
    <ligand>
        <name>substrate</name>
    </ligand>
</feature>
<accession>A0A9D2P8X9</accession>
<evidence type="ECO:0000256" key="6">
    <source>
        <dbReference type="ARBA" id="ARBA00023235"/>
    </source>
</evidence>
<feature type="binding site" evidence="8">
    <location>
        <begin position="77"/>
        <end position="78"/>
    </location>
    <ligand>
        <name>substrate</name>
    </ligand>
</feature>
<comment type="caution">
    <text evidence="8">Lacks conserved residue(s) required for the propagation of feature annotation.</text>
</comment>
<evidence type="ECO:0000256" key="1">
    <source>
        <dbReference type="ARBA" id="ARBA00005196"/>
    </source>
</evidence>
<reference evidence="10" key="2">
    <citation type="submission" date="2021-04" db="EMBL/GenBank/DDBJ databases">
        <authorList>
            <person name="Gilroy R."/>
        </authorList>
    </citation>
    <scope>NUCLEOTIDE SEQUENCE</scope>
    <source>
        <strain evidence="10">ChiSjej5B23-2810</strain>
    </source>
</reference>
<dbReference type="Proteomes" id="UP000823906">
    <property type="component" value="Unassembled WGS sequence"/>
</dbReference>
<feature type="active site" description="Proton donor" evidence="8">
    <location>
        <position position="76"/>
    </location>
</feature>
<protein>
    <recommendedName>
        <fullName evidence="3 8">Diaminopimelate epimerase</fullName>
        <shortName evidence="8">DAP epimerase</shortName>
        <ecNumber evidence="3 8">5.1.1.7</ecNumber>
    </recommendedName>
    <alternativeName>
        <fullName evidence="8">PLP-independent amino acid racemase</fullName>
    </alternativeName>
</protein>
<dbReference type="EMBL" id="DWWN01000019">
    <property type="protein sequence ID" value="HJC45005.1"/>
    <property type="molecule type" value="Genomic_DNA"/>
</dbReference>
<comment type="similarity">
    <text evidence="2 8">Belongs to the diaminopimelate epimerase family.</text>
</comment>
<keyword evidence="6 8" id="KW-0413">Isomerase</keyword>
<evidence type="ECO:0000256" key="5">
    <source>
        <dbReference type="ARBA" id="ARBA00023154"/>
    </source>
</evidence>
<sequence>MDLAFTKMQGCANDYIYLDCRAAGLPQQIEALARKWSARHFSIGADGIVCICAPQTPGAAAFMRIYNADGSEGKMCGNGIRCVAEWLRTHDAACAARDELLIDTLSGPKTLRWQGEGQWQVEMGCYSAMAAGLPAVHMGPGPLVGCTLSAAGRDWNVTCISVGNPHCVTVVEDVDGMDLAAVGPAFERHENFPERINTEFVQKLDDTRIRMRVWERGSGETWACGTGACASVAALTELGLVPAGEDIRVELRGGDLTIRVLPGRRLLMTGPAVTVCEGTAKL</sequence>
<comment type="subunit">
    <text evidence="8">Homodimer.</text>
</comment>
<evidence type="ECO:0000256" key="4">
    <source>
        <dbReference type="ARBA" id="ARBA00022605"/>
    </source>
</evidence>
<comment type="caution">
    <text evidence="10">The sequence shown here is derived from an EMBL/GenBank/DDBJ whole genome shotgun (WGS) entry which is preliminary data.</text>
</comment>
<dbReference type="PANTHER" id="PTHR31689:SF0">
    <property type="entry name" value="DIAMINOPIMELATE EPIMERASE"/>
    <property type="match status" value="1"/>
</dbReference>
<comment type="catalytic activity">
    <reaction evidence="7 8">
        <text>(2S,6S)-2,6-diaminopimelate = meso-2,6-diaminopimelate</text>
        <dbReference type="Rhea" id="RHEA:15393"/>
        <dbReference type="ChEBI" id="CHEBI:57609"/>
        <dbReference type="ChEBI" id="CHEBI:57791"/>
        <dbReference type="EC" id="5.1.1.7"/>
    </reaction>
</comment>
<dbReference type="PANTHER" id="PTHR31689">
    <property type="entry name" value="DIAMINOPIMELATE EPIMERASE, CHLOROPLASTIC"/>
    <property type="match status" value="1"/>
</dbReference>